<dbReference type="Proteomes" id="UP000567293">
    <property type="component" value="Unassembled WGS sequence"/>
</dbReference>
<sequence>MPRMPHPAPAITGDVCRVTTLVIADSEQCLFSMDYMAAGFSASPAVDLAGLVTAFATGFAPGIKALLPIDAMLNGFQGTFLSRNDIAGVFSTSGNGPGTAGANHLDKMMAVRIQKLTTLKGAHGRGGLSFGPVYTGHVTPATDANRLNPAAVTAYQAFATALQNALPIASGSFTTFTPCVSTRPPLGTSITQFAMIVTKMTVDAVLGTVRRRKLGRGI</sequence>
<evidence type="ECO:0000313" key="1">
    <source>
        <dbReference type="EMBL" id="MBA0087219.1"/>
    </source>
</evidence>
<gene>
    <name evidence="1" type="ORF">HRJ53_19725</name>
</gene>
<protein>
    <submittedName>
        <fullName evidence="1">Uncharacterized protein</fullName>
    </submittedName>
</protein>
<keyword evidence="2" id="KW-1185">Reference proteome</keyword>
<dbReference type="AlphaFoldDB" id="A0A7V8NTF8"/>
<accession>A0A7V8NTF8</accession>
<proteinExistence type="predicted"/>
<comment type="caution">
    <text evidence="1">The sequence shown here is derived from an EMBL/GenBank/DDBJ whole genome shotgun (WGS) entry which is preliminary data.</text>
</comment>
<dbReference type="EMBL" id="JACDQQ010001890">
    <property type="protein sequence ID" value="MBA0087219.1"/>
    <property type="molecule type" value="Genomic_DNA"/>
</dbReference>
<name>A0A7V8NTF8_9BACT</name>
<reference evidence="1" key="1">
    <citation type="submission" date="2020-06" db="EMBL/GenBank/DDBJ databases">
        <title>Legume-microbial interactions unlock mineral nutrients during tropical forest succession.</title>
        <authorList>
            <person name="Epihov D.Z."/>
        </authorList>
    </citation>
    <scope>NUCLEOTIDE SEQUENCE [LARGE SCALE GENOMIC DNA]</scope>
    <source>
        <strain evidence="1">Pan2503</strain>
    </source>
</reference>
<evidence type="ECO:0000313" key="2">
    <source>
        <dbReference type="Proteomes" id="UP000567293"/>
    </source>
</evidence>
<organism evidence="1 2">
    <name type="scientific">Candidatus Acidiferrum panamense</name>
    <dbReference type="NCBI Taxonomy" id="2741543"/>
    <lineage>
        <taxon>Bacteria</taxon>
        <taxon>Pseudomonadati</taxon>
        <taxon>Acidobacteriota</taxon>
        <taxon>Terriglobia</taxon>
        <taxon>Candidatus Acidiferrales</taxon>
        <taxon>Candidatus Acidiferrum</taxon>
    </lineage>
</organism>